<evidence type="ECO:0000313" key="1">
    <source>
        <dbReference type="EMBL" id="MPN42106.1"/>
    </source>
</evidence>
<reference evidence="1" key="1">
    <citation type="submission" date="2019-08" db="EMBL/GenBank/DDBJ databases">
        <authorList>
            <person name="Kucharzyk K."/>
            <person name="Murdoch R.W."/>
            <person name="Higgins S."/>
            <person name="Loffler F."/>
        </authorList>
    </citation>
    <scope>NUCLEOTIDE SEQUENCE</scope>
</reference>
<proteinExistence type="predicted"/>
<protein>
    <submittedName>
        <fullName evidence="1">Uncharacterized protein</fullName>
    </submittedName>
</protein>
<dbReference type="AlphaFoldDB" id="A0A645HU56"/>
<dbReference type="InterPro" id="IPR011990">
    <property type="entry name" value="TPR-like_helical_dom_sf"/>
</dbReference>
<name>A0A645HU56_9ZZZZ</name>
<dbReference type="EMBL" id="VSSQ01099603">
    <property type="protein sequence ID" value="MPN42106.1"/>
    <property type="molecule type" value="Genomic_DNA"/>
</dbReference>
<organism evidence="1">
    <name type="scientific">bioreactor metagenome</name>
    <dbReference type="NCBI Taxonomy" id="1076179"/>
    <lineage>
        <taxon>unclassified sequences</taxon>
        <taxon>metagenomes</taxon>
        <taxon>ecological metagenomes</taxon>
    </lineage>
</organism>
<dbReference type="SUPFAM" id="SSF48452">
    <property type="entry name" value="TPR-like"/>
    <property type="match status" value="1"/>
</dbReference>
<comment type="caution">
    <text evidence="1">The sequence shown here is derived from an EMBL/GenBank/DDBJ whole genome shotgun (WGS) entry which is preliminary data.</text>
</comment>
<accession>A0A645HU56</accession>
<gene>
    <name evidence="1" type="ORF">SDC9_189662</name>
</gene>
<sequence>MTLRDFDGAFAAYHESLRLGAPLKDNTFSLGVWHYLQGNYTKAALSFNACLPCESETAIAAVYWHTLSCYRSGCNPNLLDTYSTLRDVGHHQAYLLSVSVFCGNLGWQQAAAQAEQAPPLDAAILFYGIYCHLMFCGKLTESAYFLQQVLAQKEVWPCISYLAAWGDSTKALSQLSAP</sequence>